<keyword evidence="8" id="KW-0964">Secreted</keyword>
<reference evidence="20 21" key="1">
    <citation type="journal article" date="2014" name="PLoS Genet.">
        <title>Phylogenetically driven sequencing of extremely halophilic archaea reveals strategies for static and dynamic osmo-response.</title>
        <authorList>
            <person name="Becker E.A."/>
            <person name="Seitzer P.M."/>
            <person name="Tritt A."/>
            <person name="Larsen D."/>
            <person name="Krusor M."/>
            <person name="Yao A.I."/>
            <person name="Wu D."/>
            <person name="Madern D."/>
            <person name="Eisen J.A."/>
            <person name="Darling A.E."/>
            <person name="Facciotti M.T."/>
        </authorList>
    </citation>
    <scope>NUCLEOTIDE SEQUENCE [LARGE SCALE GENOMIC DNA]</scope>
    <source>
        <strain evidence="20 21">ATCC 33799</strain>
    </source>
</reference>
<dbReference type="InterPro" id="IPR026458">
    <property type="entry name" value="Csg_halobact"/>
</dbReference>
<evidence type="ECO:0000256" key="11">
    <source>
        <dbReference type="ARBA" id="ARBA00022729"/>
    </source>
</evidence>
<comment type="caution">
    <text evidence="20">The sequence shown here is derived from an EMBL/GenBank/DDBJ whole genome shotgun (WGS) entry which is preliminary data.</text>
</comment>
<feature type="compositionally biased region" description="Polar residues" evidence="17">
    <location>
        <begin position="710"/>
        <end position="730"/>
    </location>
</feature>
<comment type="function">
    <text evidence="1">S-layer protein. The S-layer is a paracrystalline mono-layered assembly of proteins which coat the surface of the cell.</text>
</comment>
<keyword evidence="13 18" id="KW-0472">Membrane</keyword>
<feature type="compositionally biased region" description="Polar residues" evidence="17">
    <location>
        <begin position="42"/>
        <end position="57"/>
    </location>
</feature>
<dbReference type="Pfam" id="PF18204">
    <property type="entry name" value="PGF-CTERM"/>
    <property type="match status" value="1"/>
</dbReference>
<comment type="subcellular location">
    <subcellularLocation>
        <location evidence="2">Cell membrane</location>
    </subcellularLocation>
    <subcellularLocation>
        <location evidence="3">Secreted</location>
        <location evidence="3">Cell wall</location>
        <location evidence="3">S-layer</location>
    </subcellularLocation>
</comment>
<evidence type="ECO:0000256" key="17">
    <source>
        <dbReference type="SAM" id="MobiDB-lite"/>
    </source>
</evidence>
<dbReference type="AlphaFoldDB" id="M0KJ84"/>
<evidence type="ECO:0000256" key="18">
    <source>
        <dbReference type="SAM" id="Phobius"/>
    </source>
</evidence>
<feature type="region of interest" description="Disordered" evidence="17">
    <location>
        <begin position="37"/>
        <end position="59"/>
    </location>
</feature>
<protein>
    <recommendedName>
        <fullName evidence="5">Cell surface glycoprotein</fullName>
    </recommendedName>
    <alternativeName>
        <fullName evidence="16">S-layer glycoprotein</fullName>
    </alternativeName>
</protein>
<evidence type="ECO:0000256" key="2">
    <source>
        <dbReference type="ARBA" id="ARBA00004236"/>
    </source>
</evidence>
<dbReference type="InterPro" id="IPR026371">
    <property type="entry name" value="PGF_CTERM"/>
</dbReference>
<evidence type="ECO:0000256" key="10">
    <source>
        <dbReference type="ARBA" id="ARBA00022692"/>
    </source>
</evidence>
<dbReference type="NCBIfam" id="TIGR04207">
    <property type="entry name" value="halo_sig_pep"/>
    <property type="match status" value="1"/>
</dbReference>
<dbReference type="EMBL" id="AOLS01000036">
    <property type="protein sequence ID" value="EMA20958.1"/>
    <property type="molecule type" value="Genomic_DNA"/>
</dbReference>
<keyword evidence="9" id="KW-0701">S-layer</keyword>
<evidence type="ECO:0000256" key="7">
    <source>
        <dbReference type="ARBA" id="ARBA00022512"/>
    </source>
</evidence>
<comment type="similarity">
    <text evidence="4">Belongs to the halobacterial S-layer protein family.</text>
</comment>
<evidence type="ECO:0000256" key="1">
    <source>
        <dbReference type="ARBA" id="ARBA00003466"/>
    </source>
</evidence>
<evidence type="ECO:0000313" key="21">
    <source>
        <dbReference type="Proteomes" id="UP000011687"/>
    </source>
</evidence>
<evidence type="ECO:0000256" key="3">
    <source>
        <dbReference type="ARBA" id="ARBA00004237"/>
    </source>
</evidence>
<evidence type="ECO:0000256" key="15">
    <source>
        <dbReference type="ARBA" id="ARBA00023316"/>
    </source>
</evidence>
<evidence type="ECO:0000313" key="20">
    <source>
        <dbReference type="EMBL" id="EMA20958.1"/>
    </source>
</evidence>
<dbReference type="PATRIC" id="fig|662475.6.peg.1345"/>
<name>M0KJ84_9EURY</name>
<keyword evidence="21" id="KW-1185">Reference proteome</keyword>
<evidence type="ECO:0000256" key="14">
    <source>
        <dbReference type="ARBA" id="ARBA00023180"/>
    </source>
</evidence>
<feature type="transmembrane region" description="Helical" evidence="18">
    <location>
        <begin position="818"/>
        <end position="836"/>
    </location>
</feature>
<keyword evidence="12 18" id="KW-1133">Transmembrane helix</keyword>
<keyword evidence="14" id="KW-0325">Glycoprotein</keyword>
<evidence type="ECO:0000256" key="4">
    <source>
        <dbReference type="ARBA" id="ARBA00009327"/>
    </source>
</evidence>
<evidence type="ECO:0000256" key="6">
    <source>
        <dbReference type="ARBA" id="ARBA00022475"/>
    </source>
</evidence>
<dbReference type="GO" id="GO:0071555">
    <property type="term" value="P:cell wall organization"/>
    <property type="evidence" value="ECO:0007669"/>
    <property type="project" value="UniProtKB-KW"/>
</dbReference>
<feature type="compositionally biased region" description="Acidic residues" evidence="17">
    <location>
        <begin position="762"/>
        <end position="811"/>
    </location>
</feature>
<evidence type="ECO:0000259" key="19">
    <source>
        <dbReference type="Pfam" id="PF18204"/>
    </source>
</evidence>
<feature type="domain" description="PGF-CTERM archaeal protein-sorting signal" evidence="19">
    <location>
        <begin position="817"/>
        <end position="838"/>
    </location>
</feature>
<evidence type="ECO:0000256" key="8">
    <source>
        <dbReference type="ARBA" id="ARBA00022525"/>
    </source>
</evidence>
<keyword evidence="10 18" id="KW-0812">Transmembrane</keyword>
<dbReference type="NCBIfam" id="TIGR04216">
    <property type="entry name" value="halo_surf_glyco"/>
    <property type="match status" value="1"/>
</dbReference>
<proteinExistence type="inferred from homology"/>
<sequence length="840" mass="88354">MTDTKQKINAVFLSALMVMSVFAAAIAFSGAAAAANRGAGDSYTTGPTDPNQGNESSVGAVGAGETVYQGEEDLDGTIDGTNIADLQKVAGDNEGVLLQQPIPQDQSTGRYTSNGSSNAPGVVLQTPRITDVEVQNNDGGDVTGSVIQASDDNAFVRADYNYQNAEDIEITVEDEDGLEVTNEIVVGDTTLNNQSPNNAAGNPGSFDVGFQLDTQAVDEGEYTITLEGVEDLDFGDASETVTVDISSDQQASLELDNDEVVQGEDNGFEVQDSPEGNFHAVVIESDDFRDNINSDEARNIFRSVGDTVDRGLGNASGNASLSGNATVSNVGNADYAYAVVEIDGGSGIGSIETQYLDDSSIDVDLYPANGTNNVNYLFSNNTLEEDPTAEESDDDQDFEVAEGDVSLDSPSGAYVTGSEVNVNGTANEGVDDVAIYVRDNSDFELVTIDGDRTVTVDGDDTFDEEDVLFSDGNSLLTLPGTYRLGVIDAQDAENSSGQVVDSLTTSEFNSGVSSTSSIRVTDTALNGTFVTYNGQIATEDSTIDVEGQAPGKDSVVVAFVDSRGDASAQVVSVDDDDSFDEEDLDISNLNEGTVTAHIISTGRDSTVGDSGNGIDTADDLQSEIVNNFSDGAGTGDQVRSRILENTVDDTASDDLIVNEQFRLNDGLTTIETVTSPVEANGTVEVEGTTNRAPDDNTITVEMLDQEDESVTITSTDEWGSNGQWSTTIDLSDTDIEPGNYTVESDDGDNTDRTNVQVVEAGSLEEEQPDTETPEPDTETPEPDTETPEPDTETPEPDTETPEPDTETEEATTEASGPGFTAAIALIALVAAALLAVRRDN</sequence>
<dbReference type="NCBIfam" id="TIGR04126">
    <property type="entry name" value="PGF_CTERM"/>
    <property type="match status" value="1"/>
</dbReference>
<dbReference type="RefSeq" id="WP_007188624.1">
    <property type="nucleotide sequence ID" value="NZ_AOLS01000036.1"/>
</dbReference>
<evidence type="ECO:0000256" key="12">
    <source>
        <dbReference type="ARBA" id="ARBA00022989"/>
    </source>
</evidence>
<keyword evidence="15" id="KW-0961">Cell wall biogenesis/degradation</keyword>
<evidence type="ECO:0000256" key="16">
    <source>
        <dbReference type="ARBA" id="ARBA00032079"/>
    </source>
</evidence>
<gene>
    <name evidence="20" type="ORF">C435_06955</name>
</gene>
<dbReference type="GO" id="GO:0005886">
    <property type="term" value="C:plasma membrane"/>
    <property type="evidence" value="ECO:0007669"/>
    <property type="project" value="UniProtKB-SubCell"/>
</dbReference>
<dbReference type="InterPro" id="IPR026452">
    <property type="entry name" value="Surf_glycop_sig_pep"/>
</dbReference>
<accession>M0KJ84</accession>
<dbReference type="GO" id="GO:0030115">
    <property type="term" value="C:S-layer"/>
    <property type="evidence" value="ECO:0007669"/>
    <property type="project" value="UniProtKB-SubCell"/>
</dbReference>
<evidence type="ECO:0000256" key="13">
    <source>
        <dbReference type="ARBA" id="ARBA00023136"/>
    </source>
</evidence>
<evidence type="ECO:0000256" key="9">
    <source>
        <dbReference type="ARBA" id="ARBA00022601"/>
    </source>
</evidence>
<evidence type="ECO:0000256" key="5">
    <source>
        <dbReference type="ARBA" id="ARBA00017560"/>
    </source>
</evidence>
<organism evidence="20 21">
    <name type="scientific">Haloarcula marismortui ATCC 33799</name>
    <dbReference type="NCBI Taxonomy" id="662475"/>
    <lineage>
        <taxon>Archaea</taxon>
        <taxon>Methanobacteriati</taxon>
        <taxon>Methanobacteriota</taxon>
        <taxon>Stenosarchaea group</taxon>
        <taxon>Halobacteria</taxon>
        <taxon>Halobacteriales</taxon>
        <taxon>Haloarculaceae</taxon>
        <taxon>Haloarcula</taxon>
    </lineage>
</organism>
<keyword evidence="6" id="KW-1003">Cell membrane</keyword>
<feature type="region of interest" description="Disordered" evidence="17">
    <location>
        <begin position="710"/>
        <end position="817"/>
    </location>
</feature>
<dbReference type="Proteomes" id="UP000011687">
    <property type="component" value="Unassembled WGS sequence"/>
</dbReference>
<keyword evidence="7" id="KW-0134">Cell wall</keyword>
<keyword evidence="11" id="KW-0732">Signal</keyword>